<accession>A0A142VA46</accession>
<sequence>MIQSDNGLYRLEKTDIKHLARVAAEAFRDDPLTVYLLQGDIQKAKRLPIVFEYYAALGIKYGQAYASSPDMEAVSIWFDTPVRISLWQLISCGFPLKNLWCGFNYFQRDMQLNNLCDKMRDQLYPFSNKYLALLAVAPKYRMQGFASKVIRPILAELDRSNVTSYLETQNLQNVNMYRRWGYEEIGQFNLPLSNISLHAMLRKIRKDYHGGNSSSISLQAE</sequence>
<dbReference type="Pfam" id="PF00583">
    <property type="entry name" value="Acetyltransf_1"/>
    <property type="match status" value="1"/>
</dbReference>
<gene>
    <name evidence="2" type="ORF">Dm11a5_0880</name>
</gene>
<dbReference type="OrthoDB" id="9775804at2"/>
<dbReference type="Proteomes" id="UP000076394">
    <property type="component" value="Chromosome"/>
</dbReference>
<dbReference type="PANTHER" id="PTHR42791:SF1">
    <property type="entry name" value="N-ACETYLTRANSFERASE DOMAIN-CONTAINING PROTEIN"/>
    <property type="match status" value="1"/>
</dbReference>
<organism evidence="2 3">
    <name type="scientific">Dehalococcoides mccartyi</name>
    <dbReference type="NCBI Taxonomy" id="61435"/>
    <lineage>
        <taxon>Bacteria</taxon>
        <taxon>Bacillati</taxon>
        <taxon>Chloroflexota</taxon>
        <taxon>Dehalococcoidia</taxon>
        <taxon>Dehalococcoidales</taxon>
        <taxon>Dehalococcoidaceae</taxon>
        <taxon>Dehalococcoides</taxon>
    </lineage>
</organism>
<dbReference type="InterPro" id="IPR016181">
    <property type="entry name" value="Acyl_CoA_acyltransferase"/>
</dbReference>
<dbReference type="RefSeq" id="WP_034376474.1">
    <property type="nucleotide sequence ID" value="NZ_AP024514.1"/>
</dbReference>
<dbReference type="PATRIC" id="fig|61435.8.peg.877"/>
<dbReference type="PANTHER" id="PTHR42791">
    <property type="entry name" value="GNAT FAMILY ACETYLTRANSFERASE"/>
    <property type="match status" value="1"/>
</dbReference>
<dbReference type="InterPro" id="IPR052523">
    <property type="entry name" value="Trichothecene_AcTrans"/>
</dbReference>
<dbReference type="GO" id="GO:0016747">
    <property type="term" value="F:acyltransferase activity, transferring groups other than amino-acyl groups"/>
    <property type="evidence" value="ECO:0007669"/>
    <property type="project" value="InterPro"/>
</dbReference>
<dbReference type="EMBL" id="CP011127">
    <property type="protein sequence ID" value="AMU86706.1"/>
    <property type="molecule type" value="Genomic_DNA"/>
</dbReference>
<protein>
    <submittedName>
        <fullName evidence="2">GNAT family acetyltransferase</fullName>
    </submittedName>
</protein>
<dbReference type="InterPro" id="IPR000182">
    <property type="entry name" value="GNAT_dom"/>
</dbReference>
<feature type="domain" description="N-acetyltransferase" evidence="1">
    <location>
        <begin position="122"/>
        <end position="207"/>
    </location>
</feature>
<evidence type="ECO:0000313" key="2">
    <source>
        <dbReference type="EMBL" id="AMU86706.1"/>
    </source>
</evidence>
<keyword evidence="2" id="KW-0808">Transferase</keyword>
<dbReference type="AlphaFoldDB" id="A0A142VA46"/>
<proteinExistence type="predicted"/>
<dbReference type="Gene3D" id="3.40.630.30">
    <property type="match status" value="1"/>
</dbReference>
<reference evidence="2 3" key="1">
    <citation type="submission" date="2015-03" db="EMBL/GenBank/DDBJ databases">
        <title>Genomic characterization of Dehalococcoides mccartyi strain 11a5, an unusal plasmid-containing chloroethene dechlorinator.</title>
        <authorList>
            <person name="Zhao S."/>
            <person name="Ding C."/>
            <person name="He J."/>
        </authorList>
    </citation>
    <scope>NUCLEOTIDE SEQUENCE [LARGE SCALE GENOMIC DNA]</scope>
    <source>
        <strain evidence="2 3">11a5</strain>
    </source>
</reference>
<name>A0A142VA46_9CHLR</name>
<dbReference type="PROSITE" id="PS51186">
    <property type="entry name" value="GNAT"/>
    <property type="match status" value="1"/>
</dbReference>
<evidence type="ECO:0000259" key="1">
    <source>
        <dbReference type="PROSITE" id="PS51186"/>
    </source>
</evidence>
<dbReference type="SUPFAM" id="SSF55729">
    <property type="entry name" value="Acyl-CoA N-acyltransferases (Nat)"/>
    <property type="match status" value="1"/>
</dbReference>
<evidence type="ECO:0000313" key="3">
    <source>
        <dbReference type="Proteomes" id="UP000076394"/>
    </source>
</evidence>